<gene>
    <name evidence="1" type="ORF">CLV92_10680</name>
</gene>
<dbReference type="AlphaFoldDB" id="A0A2S6IM12"/>
<accession>A0A2S6IM12</accession>
<reference evidence="1 2" key="1">
    <citation type="submission" date="2018-02" db="EMBL/GenBank/DDBJ databases">
        <title>Genomic Encyclopedia of Archaeal and Bacterial Type Strains, Phase II (KMG-II): from individual species to whole genera.</title>
        <authorList>
            <person name="Goeker M."/>
        </authorList>
    </citation>
    <scope>NUCLEOTIDE SEQUENCE [LARGE SCALE GENOMIC DNA]</scope>
    <source>
        <strain evidence="1 2">DSM 22857</strain>
    </source>
</reference>
<evidence type="ECO:0000313" key="2">
    <source>
        <dbReference type="Proteomes" id="UP000239485"/>
    </source>
</evidence>
<dbReference type="OrthoDB" id="1122317at2"/>
<proteinExistence type="predicted"/>
<protein>
    <recommendedName>
        <fullName evidence="3">Spheroidene monooxygenase</fullName>
    </recommendedName>
</protein>
<keyword evidence="2" id="KW-1185">Reference proteome</keyword>
<dbReference type="RefSeq" id="WP_104432647.1">
    <property type="nucleotide sequence ID" value="NZ_PTJD01000006.1"/>
</dbReference>
<evidence type="ECO:0000313" key="1">
    <source>
        <dbReference type="EMBL" id="PPK95259.1"/>
    </source>
</evidence>
<dbReference type="CDD" id="cd21650">
    <property type="entry name" value="CrtA-like"/>
    <property type="match status" value="1"/>
</dbReference>
<evidence type="ECO:0008006" key="3">
    <source>
        <dbReference type="Google" id="ProtNLM"/>
    </source>
</evidence>
<sequence>MTPAPGLVTLHLWSVPTRAVVAAAARMALDRRHLARASGVRFAKLLGTGSGHTFSVADADPHRWALLVAWDSPADADAFEDGRTVRAWGQLARERLRVRMRPLSSRGTWSGARPFGAPGRTRCPGPVASITRARLRALKAPAFYRAVPPVAADLQRAPGLRLAVGIGEAPVGLQGTFSLWNDDAALRHFAHRRSPHLEVVRRTAAEHWYAEELFARFQVLDVEGTLDGRTP</sequence>
<dbReference type="EMBL" id="PTJD01000006">
    <property type="protein sequence ID" value="PPK95259.1"/>
    <property type="molecule type" value="Genomic_DNA"/>
</dbReference>
<comment type="caution">
    <text evidence="1">The sequence shown here is derived from an EMBL/GenBank/DDBJ whole genome shotgun (WGS) entry which is preliminary data.</text>
</comment>
<name>A0A2S6IM12_9ACTN</name>
<organism evidence="1 2">
    <name type="scientific">Kineococcus xinjiangensis</name>
    <dbReference type="NCBI Taxonomy" id="512762"/>
    <lineage>
        <taxon>Bacteria</taxon>
        <taxon>Bacillati</taxon>
        <taxon>Actinomycetota</taxon>
        <taxon>Actinomycetes</taxon>
        <taxon>Kineosporiales</taxon>
        <taxon>Kineosporiaceae</taxon>
        <taxon>Kineococcus</taxon>
    </lineage>
</organism>
<dbReference type="InterPro" id="IPR049574">
    <property type="entry name" value="CrtA-like"/>
</dbReference>
<dbReference type="Proteomes" id="UP000239485">
    <property type="component" value="Unassembled WGS sequence"/>
</dbReference>